<dbReference type="InterPro" id="IPR036653">
    <property type="entry name" value="CinA-like_C"/>
</dbReference>
<accession>A0A917S1D9</accession>
<dbReference type="SUPFAM" id="SSF142433">
    <property type="entry name" value="CinA-like"/>
    <property type="match status" value="1"/>
</dbReference>
<comment type="caution">
    <text evidence="2">The sequence shown here is derived from an EMBL/GenBank/DDBJ whole genome shotgun (WGS) entry which is preliminary data.</text>
</comment>
<gene>
    <name evidence="2" type="ORF">GCM10011575_05790</name>
</gene>
<feature type="domain" description="CinA C-terminal" evidence="1">
    <location>
        <begin position="37"/>
        <end position="199"/>
    </location>
</feature>
<dbReference type="Pfam" id="PF02464">
    <property type="entry name" value="CinA"/>
    <property type="match status" value="1"/>
</dbReference>
<sequence length="202" mass="20616">MTDTATRQIGTDHDGLDELTAGTGGVAVLSDPDLHELVTGLIERLGARGETIATAESLTGGLIGATLTSVSGVSAIYRGGVVSYATDLKATLAGVRETTLAEHGAVAPLTAVEMALGVAQRCDATWGVAVTGVAGPDPQEGHPAGTVFTAVARKPPASTDWDDQQADSVVCVRELSLSGDRAAIRDQTVRAALRQLQQVCLG</sequence>
<evidence type="ECO:0000313" key="3">
    <source>
        <dbReference type="Proteomes" id="UP000613840"/>
    </source>
</evidence>
<dbReference type="RefSeq" id="WP_188893636.1">
    <property type="nucleotide sequence ID" value="NZ_BMMZ01000001.1"/>
</dbReference>
<dbReference type="AlphaFoldDB" id="A0A917S1D9"/>
<name>A0A917S1D9_9ACTN</name>
<proteinExistence type="predicted"/>
<protein>
    <submittedName>
        <fullName evidence="2">Competence protein</fullName>
    </submittedName>
</protein>
<reference evidence="2" key="1">
    <citation type="journal article" date="2014" name="Int. J. Syst. Evol. Microbiol.">
        <title>Complete genome sequence of Corynebacterium casei LMG S-19264T (=DSM 44701T), isolated from a smear-ripened cheese.</title>
        <authorList>
            <consortium name="US DOE Joint Genome Institute (JGI-PGF)"/>
            <person name="Walter F."/>
            <person name="Albersmeier A."/>
            <person name="Kalinowski J."/>
            <person name="Ruckert C."/>
        </authorList>
    </citation>
    <scope>NUCLEOTIDE SEQUENCE</scope>
    <source>
        <strain evidence="2">CGMCC 4.7306</strain>
    </source>
</reference>
<evidence type="ECO:0000313" key="2">
    <source>
        <dbReference type="EMBL" id="GGL50361.1"/>
    </source>
</evidence>
<dbReference type="Proteomes" id="UP000613840">
    <property type="component" value="Unassembled WGS sequence"/>
</dbReference>
<keyword evidence="3" id="KW-1185">Reference proteome</keyword>
<evidence type="ECO:0000259" key="1">
    <source>
        <dbReference type="Pfam" id="PF02464"/>
    </source>
</evidence>
<reference evidence="2" key="2">
    <citation type="submission" date="2020-09" db="EMBL/GenBank/DDBJ databases">
        <authorList>
            <person name="Sun Q."/>
            <person name="Zhou Y."/>
        </authorList>
    </citation>
    <scope>NUCLEOTIDE SEQUENCE</scope>
    <source>
        <strain evidence="2">CGMCC 4.7306</strain>
    </source>
</reference>
<dbReference type="EMBL" id="BMMZ01000001">
    <property type="protein sequence ID" value="GGL50361.1"/>
    <property type="molecule type" value="Genomic_DNA"/>
</dbReference>
<dbReference type="NCBIfam" id="TIGR00199">
    <property type="entry name" value="PncC_domain"/>
    <property type="match status" value="1"/>
</dbReference>
<organism evidence="2 3">
    <name type="scientific">Microlunatus endophyticus</name>
    <dbReference type="NCBI Taxonomy" id="1716077"/>
    <lineage>
        <taxon>Bacteria</taxon>
        <taxon>Bacillati</taxon>
        <taxon>Actinomycetota</taxon>
        <taxon>Actinomycetes</taxon>
        <taxon>Propionibacteriales</taxon>
        <taxon>Propionibacteriaceae</taxon>
        <taxon>Microlunatus</taxon>
    </lineage>
</organism>
<dbReference type="Gene3D" id="3.90.950.20">
    <property type="entry name" value="CinA-like"/>
    <property type="match status" value="1"/>
</dbReference>
<dbReference type="InterPro" id="IPR008136">
    <property type="entry name" value="CinA_C"/>
</dbReference>